<evidence type="ECO:0000259" key="2">
    <source>
        <dbReference type="Pfam" id="PF20152"/>
    </source>
</evidence>
<protein>
    <recommendedName>
        <fullName evidence="2">DUF6534 domain-containing protein</fullName>
    </recommendedName>
</protein>
<dbReference type="InterPro" id="IPR045339">
    <property type="entry name" value="DUF6534"/>
</dbReference>
<comment type="caution">
    <text evidence="3">The sequence shown here is derived from an EMBL/GenBank/DDBJ whole genome shotgun (WGS) entry which is preliminary data.</text>
</comment>
<evidence type="ECO:0000313" key="3">
    <source>
        <dbReference type="EMBL" id="KAJ7362709.1"/>
    </source>
</evidence>
<feature type="domain" description="DUF6534" evidence="2">
    <location>
        <begin position="146"/>
        <end position="238"/>
    </location>
</feature>
<organism evidence="3 4">
    <name type="scientific">Mycena albidolilacea</name>
    <dbReference type="NCBI Taxonomy" id="1033008"/>
    <lineage>
        <taxon>Eukaryota</taxon>
        <taxon>Fungi</taxon>
        <taxon>Dikarya</taxon>
        <taxon>Basidiomycota</taxon>
        <taxon>Agaricomycotina</taxon>
        <taxon>Agaricomycetes</taxon>
        <taxon>Agaricomycetidae</taxon>
        <taxon>Agaricales</taxon>
        <taxon>Marasmiineae</taxon>
        <taxon>Mycenaceae</taxon>
        <taxon>Mycena</taxon>
    </lineage>
</organism>
<dbReference type="Pfam" id="PF20152">
    <property type="entry name" value="DUF6534"/>
    <property type="match status" value="1"/>
</dbReference>
<keyword evidence="1" id="KW-1133">Transmembrane helix</keyword>
<dbReference type="EMBL" id="JARIHO010000004">
    <property type="protein sequence ID" value="KAJ7362709.1"/>
    <property type="molecule type" value="Genomic_DNA"/>
</dbReference>
<dbReference type="PANTHER" id="PTHR40465">
    <property type="entry name" value="CHROMOSOME 1, WHOLE GENOME SHOTGUN SEQUENCE"/>
    <property type="match status" value="1"/>
</dbReference>
<sequence>LLGYLFNWCLFGTLTVQLYFYYQAFPKDRVLTKCLVYTVYVIESVQTVLVTQDAFSNFAYGFGEVTALLKLNFQWFPLPIMSGLVALIGQSFYAYRVYVLSNSWKTPLFIETVCISPSIHAVTLPVHSFLWPAHPELLGQVWLGGSALSDVIIAACLTYYVDILAVHCELLKSDTGFRRTHILIVRLVWIIIETGCLTAVVAVITLIFFLRSSPYFFTPAFVLPMLYANTILAVLNSRFQIPDGRGYISTTNMMTAPSFLAHDRAIVGPARSVQSPIISIERETFAARELDDLGKTRYISVCFVTLFTGLGH</sequence>
<feature type="transmembrane region" description="Helical" evidence="1">
    <location>
        <begin position="108"/>
        <end position="131"/>
    </location>
</feature>
<keyword evidence="1" id="KW-0812">Transmembrane</keyword>
<accession>A0AAD7AMA2</accession>
<evidence type="ECO:0000256" key="1">
    <source>
        <dbReference type="SAM" id="Phobius"/>
    </source>
</evidence>
<feature type="transmembrane region" description="Helical" evidence="1">
    <location>
        <begin position="75"/>
        <end position="96"/>
    </location>
</feature>
<feature type="non-terminal residue" evidence="3">
    <location>
        <position position="312"/>
    </location>
</feature>
<proteinExistence type="predicted"/>
<feature type="transmembrane region" description="Helical" evidence="1">
    <location>
        <begin position="34"/>
        <end position="55"/>
    </location>
</feature>
<reference evidence="3" key="1">
    <citation type="submission" date="2023-03" db="EMBL/GenBank/DDBJ databases">
        <title>Massive genome expansion in bonnet fungi (Mycena s.s.) driven by repeated elements and novel gene families across ecological guilds.</title>
        <authorList>
            <consortium name="Lawrence Berkeley National Laboratory"/>
            <person name="Harder C.B."/>
            <person name="Miyauchi S."/>
            <person name="Viragh M."/>
            <person name="Kuo A."/>
            <person name="Thoen E."/>
            <person name="Andreopoulos B."/>
            <person name="Lu D."/>
            <person name="Skrede I."/>
            <person name="Drula E."/>
            <person name="Henrissat B."/>
            <person name="Morin E."/>
            <person name="Kohler A."/>
            <person name="Barry K."/>
            <person name="LaButti K."/>
            <person name="Morin E."/>
            <person name="Salamov A."/>
            <person name="Lipzen A."/>
            <person name="Mereny Z."/>
            <person name="Hegedus B."/>
            <person name="Baldrian P."/>
            <person name="Stursova M."/>
            <person name="Weitz H."/>
            <person name="Taylor A."/>
            <person name="Grigoriev I.V."/>
            <person name="Nagy L.G."/>
            <person name="Martin F."/>
            <person name="Kauserud H."/>
        </authorList>
    </citation>
    <scope>NUCLEOTIDE SEQUENCE</scope>
    <source>
        <strain evidence="3">CBHHK002</strain>
    </source>
</reference>
<feature type="transmembrane region" description="Helical" evidence="1">
    <location>
        <begin position="216"/>
        <end position="235"/>
    </location>
</feature>
<keyword evidence="1" id="KW-0472">Membrane</keyword>
<feature type="transmembrane region" description="Helical" evidence="1">
    <location>
        <begin position="183"/>
        <end position="210"/>
    </location>
</feature>
<evidence type="ECO:0000313" key="4">
    <source>
        <dbReference type="Proteomes" id="UP001218218"/>
    </source>
</evidence>
<dbReference type="Proteomes" id="UP001218218">
    <property type="component" value="Unassembled WGS sequence"/>
</dbReference>
<keyword evidence="4" id="KW-1185">Reference proteome</keyword>
<dbReference type="AlphaFoldDB" id="A0AAD7AMA2"/>
<gene>
    <name evidence="3" type="ORF">DFH08DRAFT_683295</name>
</gene>
<feature type="transmembrane region" description="Helical" evidence="1">
    <location>
        <begin position="5"/>
        <end position="22"/>
    </location>
</feature>
<dbReference type="PANTHER" id="PTHR40465:SF1">
    <property type="entry name" value="DUF6534 DOMAIN-CONTAINING PROTEIN"/>
    <property type="match status" value="1"/>
</dbReference>
<name>A0AAD7AMA2_9AGAR</name>